<accession>M9PRV0</accession>
<evidence type="ECO:0000256" key="3">
    <source>
        <dbReference type="ARBA" id="ARBA00021523"/>
    </source>
</evidence>
<sequence>MTISSSIVDDFTDKIAIKVITGLNNFDIKKITKMTQAGEIAKATYMDIAADISIIHELQSNSTIPICVSAVSSKKLVQCQQAGAQILEIGNYDAFYEQGRLFSSKEIIEISKDTRNLSPRTALCVTIPHILCIEEQIQLAQDLKNIGVDIIQTEGRSTGFSKNGDLSGVIQKAASTCSSTYAISQNSNIPIISASGISALTTPISFLYGASCVGIGNNIRQLNNITSMVMYIYEVKTAIECNRNKKQNITHSIKTSNITLNSISSRVRV</sequence>
<dbReference type="GeneID" id="15525419"/>
<name>M9PRV0_PYRHA</name>
<proteinExistence type="inferred from homology"/>
<comment type="similarity">
    <text evidence="2">Belongs to the ycf23 family.</text>
</comment>
<dbReference type="InterPro" id="IPR007570">
    <property type="entry name" value="Uncharacterised_Ycf23"/>
</dbReference>
<dbReference type="SUPFAM" id="SSF51395">
    <property type="entry name" value="FMN-linked oxidoreductases"/>
    <property type="match status" value="1"/>
</dbReference>
<evidence type="ECO:0000313" key="5">
    <source>
        <dbReference type="EMBL" id="AGG37152.1"/>
    </source>
</evidence>
<keyword evidence="5" id="KW-0150">Chloroplast</keyword>
<reference evidence="5" key="1">
    <citation type="journal article" date="2013" name="PLoS ONE">
        <title>Complete Sequence and Analysis of Plastid Genomes of Two Economically Important Red Algae: Pyropia haitanensis and Pyropia yezoensis.</title>
        <authorList>
            <person name="Wang L."/>
            <person name="Mao Y."/>
            <person name="Kong F."/>
            <person name="Li G."/>
            <person name="Ma F."/>
            <person name="Zhang B."/>
            <person name="Sun P."/>
            <person name="Bi G."/>
            <person name="Zhang F."/>
            <person name="Xue H."/>
            <person name="Cao M."/>
        </authorList>
    </citation>
    <scope>NUCLEOTIDE SEQUENCE</scope>
</reference>
<evidence type="ECO:0000256" key="2">
    <source>
        <dbReference type="ARBA" id="ARBA00009664"/>
    </source>
</evidence>
<comment type="subcellular location">
    <subcellularLocation>
        <location evidence="1">Plastid</location>
    </subcellularLocation>
</comment>
<protein>
    <recommendedName>
        <fullName evidence="3">Uncharacterized protein ycf23</fullName>
    </recommendedName>
</protein>
<dbReference type="AlphaFoldDB" id="M9PRV0"/>
<dbReference type="PANTHER" id="PTHR36895:SF1">
    <property type="entry name" value="YCF23 PROTEIN"/>
    <property type="match status" value="1"/>
</dbReference>
<evidence type="ECO:0000256" key="4">
    <source>
        <dbReference type="ARBA" id="ARBA00022640"/>
    </source>
</evidence>
<dbReference type="Pfam" id="PF04481">
    <property type="entry name" value="DUF561"/>
    <property type="match status" value="1"/>
</dbReference>
<dbReference type="RefSeq" id="YP_007947903.1">
    <property type="nucleotide sequence ID" value="NC_021189.1"/>
</dbReference>
<dbReference type="EMBL" id="KC464603">
    <property type="protein sequence ID" value="AGG37152.1"/>
    <property type="molecule type" value="Genomic_DNA"/>
</dbReference>
<organism evidence="5">
    <name type="scientific">Pyropia haitanensis</name>
    <name type="common">Red seaweed</name>
    <name type="synonym">Porphyra haitanensis</name>
    <dbReference type="NCBI Taxonomy" id="1262161"/>
    <lineage>
        <taxon>Eukaryota</taxon>
        <taxon>Rhodophyta</taxon>
        <taxon>Bangiophyceae</taxon>
        <taxon>Bangiales</taxon>
        <taxon>Bangiaceae</taxon>
        <taxon>Pyropia</taxon>
    </lineage>
</organism>
<geneLocation type="chloroplast" evidence="5"/>
<evidence type="ECO:0000256" key="1">
    <source>
        <dbReference type="ARBA" id="ARBA00004474"/>
    </source>
</evidence>
<keyword evidence="4 5" id="KW-0934">Plastid</keyword>
<dbReference type="GO" id="GO:0009536">
    <property type="term" value="C:plastid"/>
    <property type="evidence" value="ECO:0007669"/>
    <property type="project" value="UniProtKB-SubCell"/>
</dbReference>
<gene>
    <name evidence="5" type="primary">ycf23</name>
    <name evidence="5" type="ORF">PyhaCp189</name>
</gene>
<dbReference type="PANTHER" id="PTHR36895">
    <property type="match status" value="1"/>
</dbReference>